<sequence length="224" mass="24932">MQNMRNWALRKVLQDWKKRGVQKARAMQPAESTSSTLRHIRQMACRKSGIADCGCWSRGELAIPLGQYPCRDCNEPGIAMREFSQALFGSGSDGNFKEERVMRRWMSPDAPAPMALNDYRRALANAWVHGWLTSHQAASMLQAALELEATSSALRRLLKRRSAKPVCEDAFHEAVDAELAASERELMVKANVGITRSAASVPEAGQSTITWFYATNSPREACSD</sequence>
<organism evidence="1 2">
    <name type="scientific">Burkholderia glumae</name>
    <name type="common">Pseudomonas glumae</name>
    <dbReference type="NCBI Taxonomy" id="337"/>
    <lineage>
        <taxon>Bacteria</taxon>
        <taxon>Pseudomonadati</taxon>
        <taxon>Pseudomonadota</taxon>
        <taxon>Betaproteobacteria</taxon>
        <taxon>Burkholderiales</taxon>
        <taxon>Burkholderiaceae</taxon>
        <taxon>Burkholderia</taxon>
    </lineage>
</organism>
<reference evidence="1" key="1">
    <citation type="submission" date="2022-06" db="EMBL/GenBank/DDBJ databases">
        <title>Draft genome sequence of Burkholderia glumae strain GR20004 isolated from rice panicle showing bacterial panicle blight.</title>
        <authorList>
            <person name="Choi S.Y."/>
            <person name="Lee Y.H."/>
        </authorList>
    </citation>
    <scope>NUCLEOTIDE SEQUENCE</scope>
    <source>
        <strain evidence="1">GR20004</strain>
    </source>
</reference>
<dbReference type="RefSeq" id="WP_252836768.1">
    <property type="nucleotide sequence ID" value="NZ_CP099587.1"/>
</dbReference>
<accession>A0ABY5BDQ1</accession>
<protein>
    <submittedName>
        <fullName evidence="1">Uncharacterized protein</fullName>
    </submittedName>
</protein>
<evidence type="ECO:0000313" key="1">
    <source>
        <dbReference type="EMBL" id="USS45150.1"/>
    </source>
</evidence>
<dbReference type="EMBL" id="CP099587">
    <property type="protein sequence ID" value="USS45150.1"/>
    <property type="molecule type" value="Genomic_DNA"/>
</dbReference>
<name>A0ABY5BDQ1_BURGL</name>
<dbReference type="Proteomes" id="UP001056386">
    <property type="component" value="Chromosome 1"/>
</dbReference>
<proteinExistence type="predicted"/>
<keyword evidence="2" id="KW-1185">Reference proteome</keyword>
<gene>
    <name evidence="1" type="ORF">NFI99_26535</name>
</gene>
<evidence type="ECO:0000313" key="2">
    <source>
        <dbReference type="Proteomes" id="UP001056386"/>
    </source>
</evidence>